<organism evidence="9 10">
    <name type="scientific">Mesorhizobium helmanticense</name>
    <dbReference type="NCBI Taxonomy" id="1776423"/>
    <lineage>
        <taxon>Bacteria</taxon>
        <taxon>Pseudomonadati</taxon>
        <taxon>Pseudomonadota</taxon>
        <taxon>Alphaproteobacteria</taxon>
        <taxon>Hyphomicrobiales</taxon>
        <taxon>Phyllobacteriaceae</taxon>
        <taxon>Mesorhizobium</taxon>
    </lineage>
</organism>
<keyword evidence="1" id="KW-0547">Nucleotide-binding</keyword>
<protein>
    <submittedName>
        <fullName evidence="9">GTP-binding protein</fullName>
    </submittedName>
</protein>
<dbReference type="Proteomes" id="UP000240259">
    <property type="component" value="Unassembled WGS sequence"/>
</dbReference>
<dbReference type="SUPFAM" id="SSF52540">
    <property type="entry name" value="P-loop containing nucleoside triphosphate hydrolases"/>
    <property type="match status" value="1"/>
</dbReference>
<dbReference type="EMBL" id="PZJX01000057">
    <property type="protein sequence ID" value="PTE06840.1"/>
    <property type="molecule type" value="Genomic_DNA"/>
</dbReference>
<feature type="domain" description="CobW C-terminal" evidence="8">
    <location>
        <begin position="273"/>
        <end position="371"/>
    </location>
</feature>
<comment type="caution">
    <text evidence="9">The sequence shown here is derived from an EMBL/GenBank/DDBJ whole genome shotgun (WGS) entry which is preliminary data.</text>
</comment>
<accession>A0A2T4IML5</accession>
<evidence type="ECO:0000259" key="8">
    <source>
        <dbReference type="SMART" id="SM00833"/>
    </source>
</evidence>
<gene>
    <name evidence="9" type="ORF">C9427_29550</name>
</gene>
<dbReference type="SMART" id="SM00833">
    <property type="entry name" value="CobW_C"/>
    <property type="match status" value="1"/>
</dbReference>
<dbReference type="InterPro" id="IPR036627">
    <property type="entry name" value="CobW-likC_sf"/>
</dbReference>
<comment type="similarity">
    <text evidence="4">Belongs to the SIMIBI class G3E GTPase family. ZNG1 subfamily.</text>
</comment>
<feature type="region of interest" description="Disordered" evidence="7">
    <location>
        <begin position="230"/>
        <end position="266"/>
    </location>
</feature>
<reference evidence="9 10" key="1">
    <citation type="submission" date="2018-03" db="EMBL/GenBank/DDBJ databases">
        <title>Genome sequence of the symbiotic type strain Mesorhizobium helmanticense CSLC115NT isolated from Lotus corniculatus nodules.</title>
        <authorList>
            <person name="Sannazzaro A.I."/>
            <person name="Torres Tejerizo G.A."/>
            <person name="Dip D."/>
            <person name="Caballero M."/>
            <person name="Pistorio M."/>
            <person name="Estrella M.J."/>
        </authorList>
    </citation>
    <scope>NUCLEOTIDE SEQUENCE [LARGE SCALE GENOMIC DNA]</scope>
    <source>
        <strain evidence="9 10">CSLC115N</strain>
    </source>
</reference>
<evidence type="ECO:0000256" key="1">
    <source>
        <dbReference type="ARBA" id="ARBA00022741"/>
    </source>
</evidence>
<dbReference type="Gene3D" id="3.30.1220.10">
    <property type="entry name" value="CobW-like, C-terminal domain"/>
    <property type="match status" value="1"/>
</dbReference>
<dbReference type="RefSeq" id="WP_107652555.1">
    <property type="nucleotide sequence ID" value="NZ_PZJX01000057.1"/>
</dbReference>
<proteinExistence type="inferred from homology"/>
<keyword evidence="3" id="KW-0143">Chaperone</keyword>
<evidence type="ECO:0000256" key="7">
    <source>
        <dbReference type="SAM" id="MobiDB-lite"/>
    </source>
</evidence>
<dbReference type="Pfam" id="PF07683">
    <property type="entry name" value="CobW_C"/>
    <property type="match status" value="1"/>
</dbReference>
<dbReference type="Gene3D" id="3.40.50.300">
    <property type="entry name" value="P-loop containing nucleotide triphosphate hydrolases"/>
    <property type="match status" value="1"/>
</dbReference>
<evidence type="ECO:0000256" key="5">
    <source>
        <dbReference type="ARBA" id="ARBA00045658"/>
    </source>
</evidence>
<evidence type="ECO:0000313" key="9">
    <source>
        <dbReference type="EMBL" id="PTE06840.1"/>
    </source>
</evidence>
<dbReference type="AlphaFoldDB" id="A0A2T4IML5"/>
<dbReference type="GO" id="GO:0016787">
    <property type="term" value="F:hydrolase activity"/>
    <property type="evidence" value="ECO:0007669"/>
    <property type="project" value="UniProtKB-KW"/>
</dbReference>
<evidence type="ECO:0000256" key="4">
    <source>
        <dbReference type="ARBA" id="ARBA00034320"/>
    </source>
</evidence>
<evidence type="ECO:0000256" key="6">
    <source>
        <dbReference type="ARBA" id="ARBA00049117"/>
    </source>
</evidence>
<keyword evidence="10" id="KW-1185">Reference proteome</keyword>
<dbReference type="InterPro" id="IPR027417">
    <property type="entry name" value="P-loop_NTPase"/>
</dbReference>
<dbReference type="Pfam" id="PF02492">
    <property type="entry name" value="cobW"/>
    <property type="match status" value="1"/>
</dbReference>
<comment type="function">
    <text evidence="5">Zinc chaperone that directly transfers zinc cofactor to target proteins, thereby activating them. Zinc is transferred from the CXCC motif in the GTPase domain to the zinc binding site in target proteins in a process requiring GTP hydrolysis.</text>
</comment>
<dbReference type="PANTHER" id="PTHR13748">
    <property type="entry name" value="COBW-RELATED"/>
    <property type="match status" value="1"/>
</dbReference>
<dbReference type="OrthoDB" id="9808822at2"/>
<dbReference type="SUPFAM" id="SSF90002">
    <property type="entry name" value="Hypothetical protein YjiA, C-terminal domain"/>
    <property type="match status" value="1"/>
</dbReference>
<dbReference type="InterPro" id="IPR051316">
    <property type="entry name" value="Zinc-reg_GTPase_activator"/>
</dbReference>
<comment type="catalytic activity">
    <reaction evidence="6">
        <text>GTP + H2O = GDP + phosphate + H(+)</text>
        <dbReference type="Rhea" id="RHEA:19669"/>
        <dbReference type="ChEBI" id="CHEBI:15377"/>
        <dbReference type="ChEBI" id="CHEBI:15378"/>
        <dbReference type="ChEBI" id="CHEBI:37565"/>
        <dbReference type="ChEBI" id="CHEBI:43474"/>
        <dbReference type="ChEBI" id="CHEBI:58189"/>
    </reaction>
    <physiologicalReaction direction="left-to-right" evidence="6">
        <dbReference type="Rhea" id="RHEA:19670"/>
    </physiologicalReaction>
</comment>
<dbReference type="InterPro" id="IPR011629">
    <property type="entry name" value="CobW-like_C"/>
</dbReference>
<keyword evidence="2" id="KW-0378">Hydrolase</keyword>
<evidence type="ECO:0000313" key="10">
    <source>
        <dbReference type="Proteomes" id="UP000240259"/>
    </source>
</evidence>
<evidence type="ECO:0000256" key="2">
    <source>
        <dbReference type="ARBA" id="ARBA00022801"/>
    </source>
</evidence>
<sequence>MRTEPKTPAARGSGRIPVTLVTGFLGSGKTTLINAALRAPQMARTVVVVNEFGEVGLDHQLFASSSDSVVVLENGCLCCTVRSDLVGTLNTLFHDREAGRIPAFENVVIESSGLAEPGAVLQAFLSEPTLDGLYRVASVVTLVDAVNWRDTSERHDEALRQVAFADQILLTKLDLAKRANAEALVRRDIADLNPGAEIGIVDWTPGPIAAMLTAPGFDAADAKADPRPWLRLTGDDKHGADDHDEHDHAHHDHDHAGDHDHHEPHYHLRGKGIESFVLLRENPLSRDELQFLLDGISQNLGPSLLRVKGLVNIAEEPGQPAVIQGAQHLLHTMTWLEKWPDDDRRTRIVFITQGIAGEELREMIYLLDRVSQRTFKARERGSRLRQSSPGGRN</sequence>
<evidence type="ECO:0000256" key="3">
    <source>
        <dbReference type="ARBA" id="ARBA00023186"/>
    </source>
</evidence>
<name>A0A2T4IML5_9HYPH</name>
<dbReference type="InterPro" id="IPR003495">
    <property type="entry name" value="CobW/HypB/UreG_nucleotide-bd"/>
</dbReference>
<dbReference type="CDD" id="cd03112">
    <property type="entry name" value="CobW-like"/>
    <property type="match status" value="1"/>
</dbReference>
<dbReference type="GO" id="GO:0000166">
    <property type="term" value="F:nucleotide binding"/>
    <property type="evidence" value="ECO:0007669"/>
    <property type="project" value="UniProtKB-KW"/>
</dbReference>